<evidence type="ECO:0000313" key="1">
    <source>
        <dbReference type="EMBL" id="JAH96137.1"/>
    </source>
</evidence>
<protein>
    <submittedName>
        <fullName evidence="1">Uncharacterized protein</fullName>
    </submittedName>
</protein>
<reference evidence="1" key="1">
    <citation type="submission" date="2014-11" db="EMBL/GenBank/DDBJ databases">
        <authorList>
            <person name="Amaro Gonzalez C."/>
        </authorList>
    </citation>
    <scope>NUCLEOTIDE SEQUENCE</scope>
</reference>
<dbReference type="AlphaFoldDB" id="A0A0E9X063"/>
<name>A0A0E9X063_ANGAN</name>
<proteinExistence type="predicted"/>
<sequence length="69" mass="7877">MTFHIPFVILLLKDGHKLLYSDNKPPVLPLPLSMTMTTCCSSHDYQAFKAAELHSRCGKQKYSSPWKQP</sequence>
<reference evidence="1" key="2">
    <citation type="journal article" date="2015" name="Fish Shellfish Immunol.">
        <title>Early steps in the European eel (Anguilla anguilla)-Vibrio vulnificus interaction in the gills: Role of the RtxA13 toxin.</title>
        <authorList>
            <person name="Callol A."/>
            <person name="Pajuelo D."/>
            <person name="Ebbesson L."/>
            <person name="Teles M."/>
            <person name="MacKenzie S."/>
            <person name="Amaro C."/>
        </authorList>
    </citation>
    <scope>NUCLEOTIDE SEQUENCE</scope>
</reference>
<dbReference type="EMBL" id="GBXM01012440">
    <property type="protein sequence ID" value="JAH96137.1"/>
    <property type="molecule type" value="Transcribed_RNA"/>
</dbReference>
<accession>A0A0E9X063</accession>
<organism evidence="1">
    <name type="scientific">Anguilla anguilla</name>
    <name type="common">European freshwater eel</name>
    <name type="synonym">Muraena anguilla</name>
    <dbReference type="NCBI Taxonomy" id="7936"/>
    <lineage>
        <taxon>Eukaryota</taxon>
        <taxon>Metazoa</taxon>
        <taxon>Chordata</taxon>
        <taxon>Craniata</taxon>
        <taxon>Vertebrata</taxon>
        <taxon>Euteleostomi</taxon>
        <taxon>Actinopterygii</taxon>
        <taxon>Neopterygii</taxon>
        <taxon>Teleostei</taxon>
        <taxon>Anguilliformes</taxon>
        <taxon>Anguillidae</taxon>
        <taxon>Anguilla</taxon>
    </lineage>
</organism>